<dbReference type="PANTHER" id="PTHR46072">
    <property type="entry name" value="AMIDASE-RELATED-RELATED"/>
    <property type="match status" value="1"/>
</dbReference>
<keyword evidence="2" id="KW-0378">Hydrolase</keyword>
<feature type="active site" description="Charge relay system" evidence="3">
    <location>
        <position position="129"/>
    </location>
</feature>
<evidence type="ECO:0000313" key="6">
    <source>
        <dbReference type="Proteomes" id="UP000018001"/>
    </source>
</evidence>
<feature type="non-terminal residue" evidence="5">
    <location>
        <position position="528"/>
    </location>
</feature>
<reference evidence="6" key="1">
    <citation type="journal article" date="2014" name="Genome Announc.">
        <title>Draft genome sequence of the formaldehyde-resistant fungus Byssochlamys spectabilis No. 5 (anamorph Paecilomyces variotii No. 5) (NBRC109023).</title>
        <authorList>
            <person name="Oka T."/>
            <person name="Ekino K."/>
            <person name="Fukuda K."/>
            <person name="Nomura Y."/>
        </authorList>
    </citation>
    <scope>NUCLEOTIDE SEQUENCE [LARGE SCALE GENOMIC DNA]</scope>
    <source>
        <strain evidence="6">No. 5 / NBRC 109023</strain>
    </source>
</reference>
<sequence>MPEKWEELVADKRARLEKTIPAEWKIQTLPAEDSVIDYPAKSGLLSAKELEITNSTATDLVAQLATGELKSYDVTLAFCKRAALAHQLVNCALEFFPEAALAQAKELDEYFEKNKKPIGPLHGLPISLKDQFRVKGFETSMGYVSWLGKYDTEESIMVTLLRKAGAVFYVKTSVPQTLMVCETVNNIIGRTVNPRNKNWSCGGSSGGEGANVGIRGGIIGVGTDIGECQKRSLSPSSIKNPEWYRRLSGSIRVPSAFNFLYGLRPSHGRMPYAKMANSMEGQETVHSVCGPITHSVPDLKLFVTSVLSEEPWKYDSKVIPLPWRQNEEDIIKSKLSSGGLTLGFFNCDGNVLPHPPILRGVETVVSTLKKNGHNVVPWTPYKHDFAVDLINGIYASDGCTDVYRDINASGEPAIPNIKDLLQPNIKKADMNELWDVQLKKWNYQVEYLAKWREMEEQLGKELDAIIAPITPTAAIRHNQFRYYGYASAINLLDFTSVVVPVTFADKTVDAKKEGYKPLNELDGLVQAE</sequence>
<gene>
    <name evidence="5" type="ORF">PVAR5_1868</name>
</gene>
<dbReference type="SUPFAM" id="SSF75304">
    <property type="entry name" value="Amidase signature (AS) enzymes"/>
    <property type="match status" value="1"/>
</dbReference>
<accession>V5HUG7</accession>
<name>V5HUG7_BYSSN</name>
<dbReference type="InParanoid" id="V5HUG7"/>
<evidence type="ECO:0000313" key="5">
    <source>
        <dbReference type="EMBL" id="GAD93260.1"/>
    </source>
</evidence>
<dbReference type="EMBL" id="BAUL01000052">
    <property type="protein sequence ID" value="GAD93260.1"/>
    <property type="molecule type" value="Genomic_DNA"/>
</dbReference>
<proteinExistence type="inferred from homology"/>
<dbReference type="InterPro" id="IPR036928">
    <property type="entry name" value="AS_sf"/>
</dbReference>
<dbReference type="Pfam" id="PF01425">
    <property type="entry name" value="Amidase"/>
    <property type="match status" value="2"/>
</dbReference>
<organism evidence="5 6">
    <name type="scientific">Byssochlamys spectabilis (strain No. 5 / NBRC 109023)</name>
    <name type="common">Paecilomyces variotii</name>
    <dbReference type="NCBI Taxonomy" id="1356009"/>
    <lineage>
        <taxon>Eukaryota</taxon>
        <taxon>Fungi</taxon>
        <taxon>Dikarya</taxon>
        <taxon>Ascomycota</taxon>
        <taxon>Pezizomycotina</taxon>
        <taxon>Eurotiomycetes</taxon>
        <taxon>Eurotiomycetidae</taxon>
        <taxon>Eurotiales</taxon>
        <taxon>Thermoascaceae</taxon>
        <taxon>Paecilomyces</taxon>
    </lineage>
</organism>
<comment type="similarity">
    <text evidence="1">Belongs to the amidase family.</text>
</comment>
<protein>
    <submittedName>
        <fullName evidence="5">AMDS_EMENI ACETAMIDASE</fullName>
    </submittedName>
</protein>
<feature type="domain" description="Amidase" evidence="4">
    <location>
        <begin position="73"/>
        <end position="226"/>
    </location>
</feature>
<dbReference type="Proteomes" id="UP000018001">
    <property type="component" value="Unassembled WGS sequence"/>
</dbReference>
<feature type="active site" description="Charge relay system" evidence="3">
    <location>
        <position position="204"/>
    </location>
</feature>
<comment type="caution">
    <text evidence="5">The sequence shown here is derived from an EMBL/GenBank/DDBJ whole genome shotgun (WGS) entry which is preliminary data.</text>
</comment>
<evidence type="ECO:0000256" key="2">
    <source>
        <dbReference type="ARBA" id="ARBA00022801"/>
    </source>
</evidence>
<evidence type="ECO:0000256" key="3">
    <source>
        <dbReference type="PIRSR" id="PIRSR001221-1"/>
    </source>
</evidence>
<dbReference type="InterPro" id="IPR023631">
    <property type="entry name" value="Amidase_dom"/>
</dbReference>
<dbReference type="PANTHER" id="PTHR46072:SF9">
    <property type="entry name" value="ACETAMIDASE"/>
    <property type="match status" value="1"/>
</dbReference>
<feature type="domain" description="Amidase" evidence="4">
    <location>
        <begin position="248"/>
        <end position="511"/>
    </location>
</feature>
<evidence type="ECO:0000256" key="1">
    <source>
        <dbReference type="ARBA" id="ARBA00009199"/>
    </source>
</evidence>
<dbReference type="eggNOG" id="KOG1212">
    <property type="taxonomic scope" value="Eukaryota"/>
</dbReference>
<feature type="active site" description="Acyl-ester intermediate" evidence="3">
    <location>
        <position position="250"/>
    </location>
</feature>
<keyword evidence="6" id="KW-1185">Reference proteome</keyword>
<dbReference type="OrthoDB" id="6428749at2759"/>
<dbReference type="FunCoup" id="V5HUG7">
    <property type="interactions" value="58"/>
</dbReference>
<evidence type="ECO:0000259" key="4">
    <source>
        <dbReference type="Pfam" id="PF01425"/>
    </source>
</evidence>
<dbReference type="HOGENOM" id="CLU_009600_9_2_1"/>
<dbReference type="PIRSF" id="PIRSF001221">
    <property type="entry name" value="Amidase_fungi"/>
    <property type="match status" value="1"/>
</dbReference>
<dbReference type="GO" id="GO:0016787">
    <property type="term" value="F:hydrolase activity"/>
    <property type="evidence" value="ECO:0007669"/>
    <property type="project" value="UniProtKB-KW"/>
</dbReference>
<dbReference type="AlphaFoldDB" id="V5HUG7"/>
<dbReference type="Gene3D" id="3.90.1300.10">
    <property type="entry name" value="Amidase signature (AS) domain"/>
    <property type="match status" value="1"/>
</dbReference>